<sequence length="436" mass="46673">MKQLHGIIPTVRYDDGFGNDGFDAAKTGHDGGETAGYGDRAADSGIDPADLPPAELHRDGRLHLSSVLPAVSAAIGHPVGTAIHHDPARLRDALGLPEARSAIVVLVDGLGYWNLRLRIGHCPYMRSLLHDSANLRPISTCAPSTTVAAMAAFGTGTCPGLTGMTGYTQRNTRTGELSQLIQFKNAIDPHELQRQPTVFERLSGQGVRVTSCGLPKFAGSPLTEAALRGARYIGDMRPSARVKAAAEAARTPGLTYLYIRDVDKTGHADGWESPQWTAVFERVDGQLGQLARQAPKDTLIVIVADHGMVSADPAARVDIAQEPQLSRDVALVGGEPRSVMLYAQPDADPEDIAARWRDRLGDMALVRTRRQAIDQGMFGPVDPRVEPMIGDVLVSAAQGTTIVDSRIQTDKATRLPGVHGSQTAMEMDIPCLIDLV</sequence>
<dbReference type="Gene3D" id="3.40.720.10">
    <property type="entry name" value="Alkaline Phosphatase, subunit A"/>
    <property type="match status" value="1"/>
</dbReference>
<dbReference type="Pfam" id="PF01663">
    <property type="entry name" value="Phosphodiest"/>
    <property type="match status" value="1"/>
</dbReference>
<dbReference type="SUPFAM" id="SSF53649">
    <property type="entry name" value="Alkaline phosphatase-like"/>
    <property type="match status" value="1"/>
</dbReference>
<dbReference type="AlphaFoldDB" id="A0A6I1GNU2"/>
<comment type="caution">
    <text evidence="2">The sequence shown here is derived from an EMBL/GenBank/DDBJ whole genome shotgun (WGS) entry which is preliminary data.</text>
</comment>
<keyword evidence="3" id="KW-1185">Reference proteome</keyword>
<evidence type="ECO:0000313" key="3">
    <source>
        <dbReference type="Proteomes" id="UP000441772"/>
    </source>
</evidence>
<dbReference type="InterPro" id="IPR017850">
    <property type="entry name" value="Alkaline_phosphatase_core_sf"/>
</dbReference>
<dbReference type="GO" id="GO:0016787">
    <property type="term" value="F:hydrolase activity"/>
    <property type="evidence" value="ECO:0007669"/>
    <property type="project" value="UniProtKB-ARBA"/>
</dbReference>
<organism evidence="2 3">
    <name type="scientific">Bifidobacterium leontopitheci</name>
    <dbReference type="NCBI Taxonomy" id="2650774"/>
    <lineage>
        <taxon>Bacteria</taxon>
        <taxon>Bacillati</taxon>
        <taxon>Actinomycetota</taxon>
        <taxon>Actinomycetes</taxon>
        <taxon>Bifidobacteriales</taxon>
        <taxon>Bifidobacteriaceae</taxon>
        <taxon>Bifidobacterium</taxon>
    </lineage>
</organism>
<name>A0A6I1GNU2_9BIFI</name>
<dbReference type="PANTHER" id="PTHR10151">
    <property type="entry name" value="ECTONUCLEOTIDE PYROPHOSPHATASE/PHOSPHODIESTERASE"/>
    <property type="match status" value="1"/>
</dbReference>
<dbReference type="Proteomes" id="UP000441772">
    <property type="component" value="Unassembled WGS sequence"/>
</dbReference>
<reference evidence="2 3" key="1">
    <citation type="submission" date="2019-09" db="EMBL/GenBank/DDBJ databases">
        <title>Characterization of the phylogenetic diversity of two novel species belonging to the genus Bifidobacterium: Bifidobacterium cebidarum sp. nov. and Bifidobacterium leontopitheci sp. nov.</title>
        <authorList>
            <person name="Lugli G.A."/>
            <person name="Duranti S."/>
            <person name="Milani C."/>
            <person name="Turroni F."/>
            <person name="Ventura M."/>
        </authorList>
    </citation>
    <scope>NUCLEOTIDE SEQUENCE [LARGE SCALE GENOMIC DNA]</scope>
    <source>
        <strain evidence="2 3">LMG 31471</strain>
    </source>
</reference>
<dbReference type="EMBL" id="WBVT01000003">
    <property type="protein sequence ID" value="KAB7791206.1"/>
    <property type="molecule type" value="Genomic_DNA"/>
</dbReference>
<dbReference type="PANTHER" id="PTHR10151:SF120">
    <property type="entry name" value="BIS(5'-ADENOSYL)-TRIPHOSPHATASE"/>
    <property type="match status" value="1"/>
</dbReference>
<gene>
    <name evidence="2" type="ORF">F7D09_0372</name>
</gene>
<feature type="region of interest" description="Disordered" evidence="1">
    <location>
        <begin position="24"/>
        <end position="52"/>
    </location>
</feature>
<evidence type="ECO:0000313" key="2">
    <source>
        <dbReference type="EMBL" id="KAB7791206.1"/>
    </source>
</evidence>
<evidence type="ECO:0000256" key="1">
    <source>
        <dbReference type="SAM" id="MobiDB-lite"/>
    </source>
</evidence>
<protein>
    <submittedName>
        <fullName evidence="2">Nucleotide pyrophosphatase</fullName>
    </submittedName>
</protein>
<accession>A0A6I1GNU2</accession>
<dbReference type="InterPro" id="IPR002591">
    <property type="entry name" value="Phosphodiest/P_Trfase"/>
</dbReference>
<proteinExistence type="predicted"/>